<dbReference type="EMBL" id="WUMV01000006">
    <property type="protein sequence ID" value="MXN65764.1"/>
    <property type="molecule type" value="Genomic_DNA"/>
</dbReference>
<dbReference type="Proteomes" id="UP000433101">
    <property type="component" value="Unassembled WGS sequence"/>
</dbReference>
<proteinExistence type="predicted"/>
<dbReference type="AlphaFoldDB" id="A0A7X3LVB0"/>
<comment type="caution">
    <text evidence="1">The sequence shown here is derived from an EMBL/GenBank/DDBJ whole genome shotgun (WGS) entry which is preliminary data.</text>
</comment>
<sequence>MKTTAFAGYQYVNENYVADGLRCNPVQQGVSKCSPYPDSRKAYDIDANWHLFRLGLGVDADIGNGFYFQGEAVAIPAGYYDAEATIIYQAPALGPAPNVVSDGTGAYGFQAEGILTYDVTENFTIGAGGRYWWFNSGEVPTTYAASTVFPLLKSSKTEVTSERYGLIAEAKYRF</sequence>
<evidence type="ECO:0000313" key="1">
    <source>
        <dbReference type="EMBL" id="MXN65764.1"/>
    </source>
</evidence>
<evidence type="ECO:0000313" key="2">
    <source>
        <dbReference type="Proteomes" id="UP000433101"/>
    </source>
</evidence>
<organism evidence="1 2">
    <name type="scientific">Stappia sediminis</name>
    <dbReference type="NCBI Taxonomy" id="2692190"/>
    <lineage>
        <taxon>Bacteria</taxon>
        <taxon>Pseudomonadati</taxon>
        <taxon>Pseudomonadota</taxon>
        <taxon>Alphaproteobacteria</taxon>
        <taxon>Hyphomicrobiales</taxon>
        <taxon>Stappiaceae</taxon>
        <taxon>Stappia</taxon>
    </lineage>
</organism>
<dbReference type="InterPro" id="IPR020080">
    <property type="entry name" value="OM_adhesin/peptidase_omptin"/>
</dbReference>
<accession>A0A7X3LVB0</accession>
<keyword evidence="2" id="KW-1185">Reference proteome</keyword>
<reference evidence="1 2" key="1">
    <citation type="submission" date="2019-12" db="EMBL/GenBank/DDBJ databases">
        <authorList>
            <person name="Li M."/>
        </authorList>
    </citation>
    <scope>NUCLEOTIDE SEQUENCE [LARGE SCALE GENOMIC DNA]</scope>
    <source>
        <strain evidence="1 2">GBMRC 2046</strain>
    </source>
</reference>
<gene>
    <name evidence="1" type="ORF">GR183_12685</name>
</gene>
<dbReference type="GO" id="GO:0004190">
    <property type="term" value="F:aspartic-type endopeptidase activity"/>
    <property type="evidence" value="ECO:0007669"/>
    <property type="project" value="InterPro"/>
</dbReference>
<protein>
    <submittedName>
        <fullName evidence="1">Uncharacterized protein</fullName>
    </submittedName>
</protein>
<dbReference type="InterPro" id="IPR053724">
    <property type="entry name" value="OMP_A26_sf"/>
</dbReference>
<dbReference type="Gene3D" id="2.40.128.90">
    <property type="entry name" value="OMPT-like"/>
    <property type="match status" value="1"/>
</dbReference>
<name>A0A7X3LVB0_9HYPH</name>
<dbReference type="RefSeq" id="WP_160776020.1">
    <property type="nucleotide sequence ID" value="NZ_WUMV01000006.1"/>
</dbReference>
<dbReference type="SUPFAM" id="SSF69917">
    <property type="entry name" value="OMPT-like"/>
    <property type="match status" value="1"/>
</dbReference>